<proteinExistence type="predicted"/>
<reference evidence="1" key="2">
    <citation type="journal article" date="2015" name="Fish Shellfish Immunol.">
        <title>Early steps in the European eel (Anguilla anguilla)-Vibrio vulnificus interaction in the gills: Role of the RtxA13 toxin.</title>
        <authorList>
            <person name="Callol A."/>
            <person name="Pajuelo D."/>
            <person name="Ebbesson L."/>
            <person name="Teles M."/>
            <person name="MacKenzie S."/>
            <person name="Amaro C."/>
        </authorList>
    </citation>
    <scope>NUCLEOTIDE SEQUENCE</scope>
</reference>
<dbReference type="AlphaFoldDB" id="A0A0E9VUG5"/>
<dbReference type="EMBL" id="GBXM01027679">
    <property type="protein sequence ID" value="JAH80898.1"/>
    <property type="molecule type" value="Transcribed_RNA"/>
</dbReference>
<accession>A0A0E9VUG5</accession>
<name>A0A0E9VUG5_ANGAN</name>
<evidence type="ECO:0000313" key="1">
    <source>
        <dbReference type="EMBL" id="JAH80898.1"/>
    </source>
</evidence>
<organism evidence="1">
    <name type="scientific">Anguilla anguilla</name>
    <name type="common">European freshwater eel</name>
    <name type="synonym">Muraena anguilla</name>
    <dbReference type="NCBI Taxonomy" id="7936"/>
    <lineage>
        <taxon>Eukaryota</taxon>
        <taxon>Metazoa</taxon>
        <taxon>Chordata</taxon>
        <taxon>Craniata</taxon>
        <taxon>Vertebrata</taxon>
        <taxon>Euteleostomi</taxon>
        <taxon>Actinopterygii</taxon>
        <taxon>Neopterygii</taxon>
        <taxon>Teleostei</taxon>
        <taxon>Anguilliformes</taxon>
        <taxon>Anguillidae</taxon>
        <taxon>Anguilla</taxon>
    </lineage>
</organism>
<reference evidence="1" key="1">
    <citation type="submission" date="2014-11" db="EMBL/GenBank/DDBJ databases">
        <authorList>
            <person name="Amaro Gonzalez C."/>
        </authorList>
    </citation>
    <scope>NUCLEOTIDE SEQUENCE</scope>
</reference>
<sequence>MEANPRSHVSKSSAKPFPEEWRLLQHQRGNKLLARGFSLSSSTSAHVQVSTFFLAMKCVSDHTPFVSYKHPFA</sequence>
<protein>
    <submittedName>
        <fullName evidence="1">Uncharacterized protein</fullName>
    </submittedName>
</protein>